<gene>
    <name evidence="1" type="ORF">Ahy_A03g015420</name>
</gene>
<comment type="caution">
    <text evidence="1">The sequence shown here is derived from an EMBL/GenBank/DDBJ whole genome shotgun (WGS) entry which is preliminary data.</text>
</comment>
<protein>
    <submittedName>
        <fullName evidence="1">Uncharacterized protein</fullName>
    </submittedName>
</protein>
<dbReference type="Proteomes" id="UP000289738">
    <property type="component" value="Chromosome A03"/>
</dbReference>
<proteinExistence type="predicted"/>
<evidence type="ECO:0000313" key="2">
    <source>
        <dbReference type="Proteomes" id="UP000289738"/>
    </source>
</evidence>
<accession>A0A445E0C4</accession>
<dbReference type="AlphaFoldDB" id="A0A445E0C4"/>
<dbReference type="EMBL" id="SDMP01000003">
    <property type="protein sequence ID" value="RYR68915.1"/>
    <property type="molecule type" value="Genomic_DNA"/>
</dbReference>
<name>A0A445E0C4_ARAHY</name>
<reference evidence="1 2" key="1">
    <citation type="submission" date="2019-01" db="EMBL/GenBank/DDBJ databases">
        <title>Sequencing of cultivated peanut Arachis hypogaea provides insights into genome evolution and oil improvement.</title>
        <authorList>
            <person name="Chen X."/>
        </authorList>
    </citation>
    <scope>NUCLEOTIDE SEQUENCE [LARGE SCALE GENOMIC DNA]</scope>
    <source>
        <strain evidence="2">cv. Fuhuasheng</strain>
        <tissue evidence="1">Leaves</tissue>
    </source>
</reference>
<sequence length="75" mass="8698">MLICSLAVYFQMLFKGFPDECDALKILKNGALETSSSTRWATEWEEHAKPLINKARLVPFLFDYCPKVWSTLQQK</sequence>
<evidence type="ECO:0000313" key="1">
    <source>
        <dbReference type="EMBL" id="RYR68915.1"/>
    </source>
</evidence>
<keyword evidence="2" id="KW-1185">Reference proteome</keyword>
<organism evidence="1 2">
    <name type="scientific">Arachis hypogaea</name>
    <name type="common">Peanut</name>
    <dbReference type="NCBI Taxonomy" id="3818"/>
    <lineage>
        <taxon>Eukaryota</taxon>
        <taxon>Viridiplantae</taxon>
        <taxon>Streptophyta</taxon>
        <taxon>Embryophyta</taxon>
        <taxon>Tracheophyta</taxon>
        <taxon>Spermatophyta</taxon>
        <taxon>Magnoliopsida</taxon>
        <taxon>eudicotyledons</taxon>
        <taxon>Gunneridae</taxon>
        <taxon>Pentapetalae</taxon>
        <taxon>rosids</taxon>
        <taxon>fabids</taxon>
        <taxon>Fabales</taxon>
        <taxon>Fabaceae</taxon>
        <taxon>Papilionoideae</taxon>
        <taxon>50 kb inversion clade</taxon>
        <taxon>dalbergioids sensu lato</taxon>
        <taxon>Dalbergieae</taxon>
        <taxon>Pterocarpus clade</taxon>
        <taxon>Arachis</taxon>
    </lineage>
</organism>